<accession>A0A8X6SUG5</accession>
<name>A0A8X6SUG5_TRICX</name>
<comment type="caution">
    <text evidence="1">The sequence shown here is derived from an EMBL/GenBank/DDBJ whole genome shotgun (WGS) entry which is preliminary data.</text>
</comment>
<reference evidence="1" key="1">
    <citation type="submission" date="2020-08" db="EMBL/GenBank/DDBJ databases">
        <title>Multicomponent nature underlies the extraordinary mechanical properties of spider dragline silk.</title>
        <authorList>
            <person name="Kono N."/>
            <person name="Nakamura H."/>
            <person name="Mori M."/>
            <person name="Yoshida Y."/>
            <person name="Ohtoshi R."/>
            <person name="Malay A.D."/>
            <person name="Moran D.A.P."/>
            <person name="Tomita M."/>
            <person name="Numata K."/>
            <person name="Arakawa K."/>
        </authorList>
    </citation>
    <scope>NUCLEOTIDE SEQUENCE</scope>
</reference>
<dbReference type="EMBL" id="BMAU01021334">
    <property type="protein sequence ID" value="GFY15522.1"/>
    <property type="molecule type" value="Genomic_DNA"/>
</dbReference>
<sequence>MELQGSPLPSGSVSYFHAKGPVFRPQLDKVDSAFHSFSGMIKEYKACLGTKLWGVSRQIDHLTVASAFAPKCPRNSRQINFEVDNDDVQELLDSHNWKLTVDDLIEIHEQEQDIEEHVFRPSLIRKPNDGWEFDRRPQFN</sequence>
<dbReference type="Proteomes" id="UP000887159">
    <property type="component" value="Unassembled WGS sequence"/>
</dbReference>
<gene>
    <name evidence="1" type="ORF">TNCV_1573331</name>
</gene>
<dbReference type="AlphaFoldDB" id="A0A8X6SUG5"/>
<proteinExistence type="predicted"/>
<keyword evidence="2" id="KW-1185">Reference proteome</keyword>
<evidence type="ECO:0000313" key="2">
    <source>
        <dbReference type="Proteomes" id="UP000887159"/>
    </source>
</evidence>
<organism evidence="1 2">
    <name type="scientific">Trichonephila clavipes</name>
    <name type="common">Golden silk orbweaver</name>
    <name type="synonym">Nephila clavipes</name>
    <dbReference type="NCBI Taxonomy" id="2585209"/>
    <lineage>
        <taxon>Eukaryota</taxon>
        <taxon>Metazoa</taxon>
        <taxon>Ecdysozoa</taxon>
        <taxon>Arthropoda</taxon>
        <taxon>Chelicerata</taxon>
        <taxon>Arachnida</taxon>
        <taxon>Araneae</taxon>
        <taxon>Araneomorphae</taxon>
        <taxon>Entelegynae</taxon>
        <taxon>Araneoidea</taxon>
        <taxon>Nephilidae</taxon>
        <taxon>Trichonephila</taxon>
    </lineage>
</organism>
<protein>
    <submittedName>
        <fullName evidence="1">Uncharacterized protein</fullName>
    </submittedName>
</protein>
<evidence type="ECO:0000313" key="1">
    <source>
        <dbReference type="EMBL" id="GFY15522.1"/>
    </source>
</evidence>